<proteinExistence type="predicted"/>
<dbReference type="Gene3D" id="3.20.20.450">
    <property type="entry name" value="EAL domain"/>
    <property type="match status" value="1"/>
</dbReference>
<dbReference type="PANTHER" id="PTHR33121:SF70">
    <property type="entry name" value="SIGNALING PROTEIN YKOW"/>
    <property type="match status" value="1"/>
</dbReference>
<comment type="caution">
    <text evidence="4">The sequence shown here is derived from an EMBL/GenBank/DDBJ whole genome shotgun (WGS) entry which is preliminary data.</text>
</comment>
<dbReference type="InterPro" id="IPR001633">
    <property type="entry name" value="EAL_dom"/>
</dbReference>
<dbReference type="OrthoDB" id="1673646at2"/>
<dbReference type="NCBIfam" id="TIGR00254">
    <property type="entry name" value="GGDEF"/>
    <property type="match status" value="1"/>
</dbReference>
<dbReference type="Proteomes" id="UP000294257">
    <property type="component" value="Unassembled WGS sequence"/>
</dbReference>
<keyword evidence="5" id="KW-1185">Reference proteome</keyword>
<name>A0A4Q7L3N6_9PSEU</name>
<organism evidence="4 5">
    <name type="scientific">Herbihabitans rhizosphaerae</name>
    <dbReference type="NCBI Taxonomy" id="1872711"/>
    <lineage>
        <taxon>Bacteria</taxon>
        <taxon>Bacillati</taxon>
        <taxon>Actinomycetota</taxon>
        <taxon>Actinomycetes</taxon>
        <taxon>Pseudonocardiales</taxon>
        <taxon>Pseudonocardiaceae</taxon>
        <taxon>Herbihabitans</taxon>
    </lineage>
</organism>
<dbReference type="PROSITE" id="PS50883">
    <property type="entry name" value="EAL"/>
    <property type="match status" value="1"/>
</dbReference>
<dbReference type="CDD" id="cd01948">
    <property type="entry name" value="EAL"/>
    <property type="match status" value="1"/>
</dbReference>
<evidence type="ECO:0000259" key="3">
    <source>
        <dbReference type="PROSITE" id="PS50887"/>
    </source>
</evidence>
<dbReference type="InterPro" id="IPR000160">
    <property type="entry name" value="GGDEF_dom"/>
</dbReference>
<evidence type="ECO:0000256" key="1">
    <source>
        <dbReference type="SAM" id="MobiDB-lite"/>
    </source>
</evidence>
<evidence type="ECO:0000313" key="5">
    <source>
        <dbReference type="Proteomes" id="UP000294257"/>
    </source>
</evidence>
<dbReference type="InterPro" id="IPR029787">
    <property type="entry name" value="Nucleotide_cyclase"/>
</dbReference>
<dbReference type="InterPro" id="IPR043128">
    <property type="entry name" value="Rev_trsase/Diguanyl_cyclase"/>
</dbReference>
<feature type="region of interest" description="Disordered" evidence="1">
    <location>
        <begin position="537"/>
        <end position="575"/>
    </location>
</feature>
<dbReference type="SMART" id="SM00267">
    <property type="entry name" value="GGDEF"/>
    <property type="match status" value="1"/>
</dbReference>
<dbReference type="Pfam" id="PF00990">
    <property type="entry name" value="GGDEF"/>
    <property type="match status" value="1"/>
</dbReference>
<dbReference type="SMART" id="SM00052">
    <property type="entry name" value="EAL"/>
    <property type="match status" value="1"/>
</dbReference>
<dbReference type="SUPFAM" id="SSF55073">
    <property type="entry name" value="Nucleotide cyclase"/>
    <property type="match status" value="1"/>
</dbReference>
<reference evidence="4 5" key="1">
    <citation type="submission" date="2019-02" db="EMBL/GenBank/DDBJ databases">
        <title>Genomic Encyclopedia of Type Strains, Phase IV (KMG-IV): sequencing the most valuable type-strain genomes for metagenomic binning, comparative biology and taxonomic classification.</title>
        <authorList>
            <person name="Goeker M."/>
        </authorList>
    </citation>
    <scope>NUCLEOTIDE SEQUENCE [LARGE SCALE GENOMIC DNA]</scope>
    <source>
        <strain evidence="4 5">DSM 101727</strain>
    </source>
</reference>
<dbReference type="AlphaFoldDB" id="A0A4Q7L3N6"/>
<dbReference type="PANTHER" id="PTHR33121">
    <property type="entry name" value="CYCLIC DI-GMP PHOSPHODIESTERASE PDEF"/>
    <property type="match status" value="1"/>
</dbReference>
<dbReference type="InterPro" id="IPR050706">
    <property type="entry name" value="Cyclic-di-GMP_PDE-like"/>
</dbReference>
<dbReference type="SUPFAM" id="SSF141868">
    <property type="entry name" value="EAL domain-like"/>
    <property type="match status" value="1"/>
</dbReference>
<dbReference type="InterPro" id="IPR046342">
    <property type="entry name" value="CBS_dom_sf"/>
</dbReference>
<gene>
    <name evidence="4" type="ORF">EV193_102339</name>
</gene>
<evidence type="ECO:0000259" key="2">
    <source>
        <dbReference type="PROSITE" id="PS50883"/>
    </source>
</evidence>
<sequence length="575" mass="61400">MDEFAEVTFAYQPLLSTRTGGLVAVEALARPIRGTIHHVLRRAHQAGRLVDADIALAARAVAESANDERRLPLHLNVLAVTATHAEALIDALTEPIRRTERRPRDIVLEIGGPFFRLPYKEFTEGVATLRGHGFMIAFDGLGDGDMPLSLLAEVSPEMVKLDHSVVGGVPDDPGAVAVVEALALMAERTGIRLAAVGVESEAQLVALSRLGVRVAQGDLLASAARTTDPTTEDTHPSIDLSKLDTSTTVVRGTTVPLVGDFLHPPTTAPIVATSEKVRELFAEHDEINGVVLLDELDRPVKSVDRSRFLIAVTGPYGHALHAKRDAARHADQPRVIRADATALQLLELVGDADWERTGDDVVVVDEVGRCVGIVRVTEVVRGVAELKIEQAAALNPLTRLPGTDSVAREIDRRIGADEMFVVAWLDIDSFKAVNDTVGFAAGDDLIRAVGRSLSDAEATMPGVRVGHVGGDDFLMVCEVDEIASLAAGLVDREWSVEGRTVSVSLASLVCRVGSVTSFREASRLLAPLKKQAKAVAGSSWVSGRPGSDRSDVLRGRAARPNPNGHRIPAPALTRP</sequence>
<dbReference type="PROSITE" id="PS50887">
    <property type="entry name" value="GGDEF"/>
    <property type="match status" value="1"/>
</dbReference>
<accession>A0A4Q7L3N6</accession>
<protein>
    <submittedName>
        <fullName evidence="4">Diguanylate cyclase/phosphodiesterase</fullName>
    </submittedName>
</protein>
<evidence type="ECO:0000313" key="4">
    <source>
        <dbReference type="EMBL" id="RZS43360.1"/>
    </source>
</evidence>
<dbReference type="EMBL" id="SGWQ01000002">
    <property type="protein sequence ID" value="RZS43360.1"/>
    <property type="molecule type" value="Genomic_DNA"/>
</dbReference>
<feature type="domain" description="EAL" evidence="2">
    <location>
        <begin position="1"/>
        <end position="237"/>
    </location>
</feature>
<feature type="domain" description="GGDEF" evidence="3">
    <location>
        <begin position="418"/>
        <end position="545"/>
    </location>
</feature>
<dbReference type="Gene3D" id="3.30.70.270">
    <property type="match status" value="1"/>
</dbReference>
<dbReference type="Pfam" id="PF00563">
    <property type="entry name" value="EAL"/>
    <property type="match status" value="1"/>
</dbReference>
<dbReference type="RefSeq" id="WP_130343218.1">
    <property type="nucleotide sequence ID" value="NZ_SGWQ01000002.1"/>
</dbReference>
<dbReference type="GO" id="GO:0071111">
    <property type="term" value="F:cyclic-guanylate-specific phosphodiesterase activity"/>
    <property type="evidence" value="ECO:0007669"/>
    <property type="project" value="InterPro"/>
</dbReference>
<dbReference type="InterPro" id="IPR035919">
    <property type="entry name" value="EAL_sf"/>
</dbReference>
<dbReference type="SUPFAM" id="SSF54631">
    <property type="entry name" value="CBS-domain pair"/>
    <property type="match status" value="1"/>
</dbReference>